<dbReference type="Gene3D" id="3.40.50.10610">
    <property type="entry name" value="ABC-type transport auxiliary lipoprotein component"/>
    <property type="match status" value="1"/>
</dbReference>
<dbReference type="InterPro" id="IPR011990">
    <property type="entry name" value="TPR-like_helical_dom_sf"/>
</dbReference>
<accession>A0A094LUX9</accession>
<reference evidence="2 3" key="1">
    <citation type="submission" date="2014-06" db="EMBL/GenBank/DDBJ databases">
        <title>Shewanella sp. YQH10.</title>
        <authorList>
            <person name="Liu Y."/>
            <person name="Zeng R."/>
        </authorList>
    </citation>
    <scope>NUCLEOTIDE SEQUENCE [LARGE SCALE GENOMIC DNA]</scope>
    <source>
        <strain evidence="2 3">YQH10</strain>
    </source>
</reference>
<dbReference type="STRING" id="1515746.HR45_01200"/>
<evidence type="ECO:0000313" key="3">
    <source>
        <dbReference type="Proteomes" id="UP000029264"/>
    </source>
</evidence>
<dbReference type="Proteomes" id="UP000029264">
    <property type="component" value="Unassembled WGS sequence"/>
</dbReference>
<feature type="signal peptide" evidence="1">
    <location>
        <begin position="1"/>
        <end position="23"/>
    </location>
</feature>
<sequence length="353" mass="38717">MRKEFTFLTLSCAVVFLSGCNIAKTLQNSLEDMKNAFTSPTVPVSYVKPANISGAEKIRRIAVMEQRNDGAVSFLESNLSGITVNSAPYFTLVDRSTLEKAIKEQKFTESLLADNATRVKLGKFTGADTIVSGTLGANINSTHYSKTVSKCSDKKCKNTYDATVQCTKHTAVAVFEPKAVSVETGRILFSKNYTRSVDTDACNGEGDALLSDSELRGRAYAIIAEDFKADVAPYTYTVDVELFESDDSDMPEKADKYFDMGIELAENKRVDNACMMFAKAQSEFNKSVALAFNNGVCAEYAGDIEKANAFYHNAETLTDDVDELKYIILGEERLKSRQTDAETLSQLSGVGRI</sequence>
<keyword evidence="1" id="KW-0732">Signal</keyword>
<protein>
    <submittedName>
        <fullName evidence="2">Uncharacterized protein</fullName>
    </submittedName>
</protein>
<name>A0A094LUX9_9GAMM</name>
<keyword evidence="3" id="KW-1185">Reference proteome</keyword>
<dbReference type="OrthoDB" id="6263671at2"/>
<evidence type="ECO:0000256" key="1">
    <source>
        <dbReference type="SAM" id="SignalP"/>
    </source>
</evidence>
<proteinExistence type="predicted"/>
<dbReference type="eggNOG" id="COG0457">
    <property type="taxonomic scope" value="Bacteria"/>
</dbReference>
<dbReference type="SUPFAM" id="SSF48452">
    <property type="entry name" value="TPR-like"/>
    <property type="match status" value="1"/>
</dbReference>
<dbReference type="GO" id="GO:0030288">
    <property type="term" value="C:outer membrane-bounded periplasmic space"/>
    <property type="evidence" value="ECO:0007669"/>
    <property type="project" value="InterPro"/>
</dbReference>
<dbReference type="InterPro" id="IPR005534">
    <property type="entry name" value="Curli_assmbl/transp-comp_CsgG"/>
</dbReference>
<evidence type="ECO:0000313" key="2">
    <source>
        <dbReference type="EMBL" id="KFZ39043.1"/>
    </source>
</evidence>
<dbReference type="RefSeq" id="WP_037438867.1">
    <property type="nucleotide sequence ID" value="NZ_JPEO01000001.1"/>
</dbReference>
<dbReference type="EMBL" id="JPEO01000001">
    <property type="protein sequence ID" value="KFZ39043.1"/>
    <property type="molecule type" value="Genomic_DNA"/>
</dbReference>
<comment type="caution">
    <text evidence="2">The sequence shown here is derived from an EMBL/GenBank/DDBJ whole genome shotgun (WGS) entry which is preliminary data.</text>
</comment>
<feature type="chain" id="PRO_5001901172" evidence="1">
    <location>
        <begin position="24"/>
        <end position="353"/>
    </location>
</feature>
<organism evidence="2 3">
    <name type="scientific">Shewanella mangrovi</name>
    <dbReference type="NCBI Taxonomy" id="1515746"/>
    <lineage>
        <taxon>Bacteria</taxon>
        <taxon>Pseudomonadati</taxon>
        <taxon>Pseudomonadota</taxon>
        <taxon>Gammaproteobacteria</taxon>
        <taxon>Alteromonadales</taxon>
        <taxon>Shewanellaceae</taxon>
        <taxon>Shewanella</taxon>
    </lineage>
</organism>
<dbReference type="AlphaFoldDB" id="A0A094LUX9"/>
<dbReference type="Pfam" id="PF03783">
    <property type="entry name" value="CsgG"/>
    <property type="match status" value="1"/>
</dbReference>
<dbReference type="Gene3D" id="1.25.40.10">
    <property type="entry name" value="Tetratricopeptide repeat domain"/>
    <property type="match status" value="1"/>
</dbReference>
<gene>
    <name evidence="2" type="ORF">HR45_01200</name>
</gene>
<dbReference type="PROSITE" id="PS51257">
    <property type="entry name" value="PROKAR_LIPOPROTEIN"/>
    <property type="match status" value="1"/>
</dbReference>